<evidence type="ECO:0000259" key="2">
    <source>
        <dbReference type="Pfam" id="PF01850"/>
    </source>
</evidence>
<dbReference type="RefSeq" id="WP_289271487.1">
    <property type="nucleotide sequence ID" value="NZ_OX365700.1"/>
</dbReference>
<keyword evidence="4" id="KW-1185">Reference proteome</keyword>
<sequence>MSRYVIDASVAIKWFLPEPYAEAAERLRPPSHQLHAPTFFWLEIGNVLCKKIRRAELRPEEAEFILGELRHIPLRLHPDERLFGAAYDLALCTRRSLYDCLYLALAEAIEGTLVTADRKFFVALADGQYGRRMLWVEDLAQPS</sequence>
<organism evidence="3 4">
    <name type="scientific">Nitrospira tepida</name>
    <dbReference type="NCBI Taxonomy" id="2973512"/>
    <lineage>
        <taxon>Bacteria</taxon>
        <taxon>Pseudomonadati</taxon>
        <taxon>Nitrospirota</taxon>
        <taxon>Nitrospiria</taxon>
        <taxon>Nitrospirales</taxon>
        <taxon>Nitrospiraceae</taxon>
        <taxon>Nitrospira</taxon>
    </lineage>
</organism>
<dbReference type="Pfam" id="PF01850">
    <property type="entry name" value="PIN"/>
    <property type="match status" value="1"/>
</dbReference>
<dbReference type="InterPro" id="IPR044153">
    <property type="entry name" value="PIN_Pae0151-like"/>
</dbReference>
<dbReference type="SUPFAM" id="SSF88723">
    <property type="entry name" value="PIN domain-like"/>
    <property type="match status" value="1"/>
</dbReference>
<dbReference type="CDD" id="cd09873">
    <property type="entry name" value="PIN_Pae0151-like"/>
    <property type="match status" value="1"/>
</dbReference>
<evidence type="ECO:0000313" key="3">
    <source>
        <dbReference type="EMBL" id="CAI4034070.1"/>
    </source>
</evidence>
<evidence type="ECO:0000256" key="1">
    <source>
        <dbReference type="ARBA" id="ARBA00022842"/>
    </source>
</evidence>
<dbReference type="InterPro" id="IPR029060">
    <property type="entry name" value="PIN-like_dom_sf"/>
</dbReference>
<dbReference type="KEGG" id="nti:DNFV4_04514"/>
<dbReference type="Gene3D" id="3.40.50.1010">
    <property type="entry name" value="5'-nuclease"/>
    <property type="match status" value="1"/>
</dbReference>
<evidence type="ECO:0000313" key="4">
    <source>
        <dbReference type="Proteomes" id="UP001179121"/>
    </source>
</evidence>
<keyword evidence="1" id="KW-0460">Magnesium</keyword>
<dbReference type="InterPro" id="IPR002716">
    <property type="entry name" value="PIN_dom"/>
</dbReference>
<dbReference type="InterPro" id="IPR051619">
    <property type="entry name" value="TypeII_TA_RNase_PINc/VapC"/>
</dbReference>
<feature type="domain" description="PIN" evidence="2">
    <location>
        <begin position="4"/>
        <end position="120"/>
    </location>
</feature>
<dbReference type="PANTHER" id="PTHR35901">
    <property type="entry name" value="RIBONUCLEASE VAPC3"/>
    <property type="match status" value="1"/>
</dbReference>
<protein>
    <submittedName>
        <fullName evidence="3">PIN domain-containing protein</fullName>
    </submittedName>
</protein>
<name>A0AA86N434_9BACT</name>
<dbReference type="EMBL" id="OX365700">
    <property type="protein sequence ID" value="CAI4034070.1"/>
    <property type="molecule type" value="Genomic_DNA"/>
</dbReference>
<accession>A0AA86N434</accession>
<reference evidence="3" key="1">
    <citation type="submission" date="2022-10" db="EMBL/GenBank/DDBJ databases">
        <authorList>
            <person name="Koch H."/>
        </authorList>
    </citation>
    <scope>NUCLEOTIDE SEQUENCE</scope>
    <source>
        <strain evidence="3">DNF</strain>
    </source>
</reference>
<dbReference type="PANTHER" id="PTHR35901:SF1">
    <property type="entry name" value="EXONUCLEASE VAPC9"/>
    <property type="match status" value="1"/>
</dbReference>
<gene>
    <name evidence="3" type="ORF">DNFV4_04514</name>
</gene>
<dbReference type="AlphaFoldDB" id="A0AA86N434"/>
<proteinExistence type="predicted"/>
<dbReference type="Proteomes" id="UP001179121">
    <property type="component" value="Chromosome"/>
</dbReference>